<proteinExistence type="inferred from homology"/>
<keyword evidence="7" id="KW-0067">ATP-binding</keyword>
<dbReference type="EC" id="6.1.1.3" evidence="2"/>
<dbReference type="PROSITE" id="PS50862">
    <property type="entry name" value="AA_TRNA_LIGASE_II"/>
    <property type="match status" value="1"/>
</dbReference>
<comment type="catalytic activity">
    <reaction evidence="11">
        <text>tRNA(Thr) + L-threonine + ATP = L-threonyl-tRNA(Thr) + AMP + diphosphate + H(+)</text>
        <dbReference type="Rhea" id="RHEA:24624"/>
        <dbReference type="Rhea" id="RHEA-COMP:9670"/>
        <dbReference type="Rhea" id="RHEA-COMP:9704"/>
        <dbReference type="ChEBI" id="CHEBI:15378"/>
        <dbReference type="ChEBI" id="CHEBI:30616"/>
        <dbReference type="ChEBI" id="CHEBI:33019"/>
        <dbReference type="ChEBI" id="CHEBI:57926"/>
        <dbReference type="ChEBI" id="CHEBI:78442"/>
        <dbReference type="ChEBI" id="CHEBI:78534"/>
        <dbReference type="ChEBI" id="CHEBI:456215"/>
        <dbReference type="EC" id="6.1.1.3"/>
    </reaction>
</comment>
<dbReference type="Gene3D" id="3.30.980.10">
    <property type="entry name" value="Threonyl-trna Synthetase, Chain A, domain 2"/>
    <property type="match status" value="1"/>
</dbReference>
<evidence type="ECO:0000256" key="6">
    <source>
        <dbReference type="ARBA" id="ARBA00022833"/>
    </source>
</evidence>
<dbReference type="InterPro" id="IPR036621">
    <property type="entry name" value="Anticodon-bd_dom_sf"/>
</dbReference>
<evidence type="ECO:0000256" key="1">
    <source>
        <dbReference type="ARBA" id="ARBA00008226"/>
    </source>
</evidence>
<dbReference type="GO" id="GO:0046872">
    <property type="term" value="F:metal ion binding"/>
    <property type="evidence" value="ECO:0007669"/>
    <property type="project" value="UniProtKB-KW"/>
</dbReference>
<organism evidence="13 14">
    <name type="scientific">Malus domestica</name>
    <name type="common">Apple</name>
    <name type="synonym">Pyrus malus</name>
    <dbReference type="NCBI Taxonomy" id="3750"/>
    <lineage>
        <taxon>Eukaryota</taxon>
        <taxon>Viridiplantae</taxon>
        <taxon>Streptophyta</taxon>
        <taxon>Embryophyta</taxon>
        <taxon>Tracheophyta</taxon>
        <taxon>Spermatophyta</taxon>
        <taxon>Magnoliopsida</taxon>
        <taxon>eudicotyledons</taxon>
        <taxon>Gunneridae</taxon>
        <taxon>Pentapetalae</taxon>
        <taxon>rosids</taxon>
        <taxon>fabids</taxon>
        <taxon>Rosales</taxon>
        <taxon>Rosaceae</taxon>
        <taxon>Amygdaloideae</taxon>
        <taxon>Maleae</taxon>
        <taxon>Malus</taxon>
    </lineage>
</organism>
<dbReference type="GO" id="GO:0004829">
    <property type="term" value="F:threonine-tRNA ligase activity"/>
    <property type="evidence" value="ECO:0007669"/>
    <property type="project" value="UniProtKB-EC"/>
</dbReference>
<dbReference type="GO" id="GO:0005524">
    <property type="term" value="F:ATP binding"/>
    <property type="evidence" value="ECO:0007669"/>
    <property type="project" value="UniProtKB-KW"/>
</dbReference>
<dbReference type="GO" id="GO:0006435">
    <property type="term" value="P:threonyl-tRNA aminoacylation"/>
    <property type="evidence" value="ECO:0007669"/>
    <property type="project" value="InterPro"/>
</dbReference>
<dbReference type="Proteomes" id="UP000290289">
    <property type="component" value="Chromosome 5"/>
</dbReference>
<feature type="domain" description="Aminoacyl-transfer RNA synthetases class-II family profile" evidence="12">
    <location>
        <begin position="377"/>
        <end position="616"/>
    </location>
</feature>
<sequence length="795" mass="89596">MKNYSKVGEVALCNFGMLILQRMAMATSSSFLSIPLLKTSSLLSPIKHCASPLSSEFRAIPLRRMAMAISSSFLSIPLPKTSSLLSPVKHCASPLSSEFRALSLYDGRNGVSTSSAMATEAQISTQDDKLKDEENKNIWKNGCTAVDKCAHVMAMAVQKLFPDAKVTIGPWIENGFYYDFDMEPLTDKELKRIKKEMDRIVGRNLPLIREEVSRDEAHKRKTALNEPYKLEILDGIKEDPITIYHIGKGFTIFRLNIGWKIEKETNLKYAEFFIGDEWWDLCAGPHVEKKLEILTEKFSNLSLLLVPTGEEMKRNRCGRGSMALHGRRKLNVEITGALVKFLTCTQNCPESLSAVYADLSNDAGGGLVLWHPKGAIVRHIHIECGYDLLYTPHVAKGQISGHLDYYKENMYDQMNVEDELYPFRPMNCPYHILVYNRKPHSYHEFPIRVTELGAVYRHELSGSLPGLFRVRGFTQDDAHIFCLEDQIKDEIRGVLDLTEELLLQFGFRKYEVNLSTRPEKVVGDDDIWVKLDALDDQGWSYQIDEGGGAFYVEDALGRKWQCSTIQVDFNLPQCFDLTYADSNSEKKRPIMIHRAVLGSLKRFFGVLREHYAGDFPLWLSPVQAHVLPVTDSQVCKAVASLICQLTQEPSTHLHNGYLGYDPQLSSQRFDSFVDSESLKDSATDSPIFHSSAVDNAFATQPASEAFSPPLIYAESNGRGFDGGFGGSDDPILPAPSEMLPEEGFALREWRGRKIHGSWHDHGHGHEVETLLAISKLLKELTKEEDMKVHIWISSA</sequence>
<evidence type="ECO:0000256" key="3">
    <source>
        <dbReference type="ARBA" id="ARBA00022598"/>
    </source>
</evidence>
<evidence type="ECO:0000256" key="10">
    <source>
        <dbReference type="ARBA" id="ARBA00031900"/>
    </source>
</evidence>
<evidence type="ECO:0000259" key="12">
    <source>
        <dbReference type="PROSITE" id="PS50862"/>
    </source>
</evidence>
<keyword evidence="8" id="KW-0648">Protein biosynthesis</keyword>
<keyword evidence="3" id="KW-0436">Ligase</keyword>
<dbReference type="PANTHER" id="PTHR11451">
    <property type="entry name" value="THREONINE-TRNA LIGASE"/>
    <property type="match status" value="1"/>
</dbReference>
<keyword evidence="14" id="KW-1185">Reference proteome</keyword>
<keyword evidence="4" id="KW-0479">Metal-binding</keyword>
<dbReference type="SUPFAM" id="SSF55681">
    <property type="entry name" value="Class II aaRS and biotin synthetases"/>
    <property type="match status" value="1"/>
</dbReference>
<keyword evidence="6" id="KW-0862">Zinc</keyword>
<dbReference type="InterPro" id="IPR002314">
    <property type="entry name" value="aa-tRNA-synt_IIb"/>
</dbReference>
<reference evidence="13 14" key="1">
    <citation type="submission" date="2018-10" db="EMBL/GenBank/DDBJ databases">
        <title>A high-quality apple genome assembly.</title>
        <authorList>
            <person name="Hu J."/>
        </authorList>
    </citation>
    <scope>NUCLEOTIDE SEQUENCE [LARGE SCALE GENOMIC DNA]</scope>
    <source>
        <strain evidence="14">cv. HFTH1</strain>
        <tissue evidence="13">Young leaf</tissue>
    </source>
</reference>
<keyword evidence="5" id="KW-0547">Nucleotide-binding</keyword>
<dbReference type="Gene3D" id="3.30.930.10">
    <property type="entry name" value="Bira Bifunctional Protein, Domain 2"/>
    <property type="match status" value="1"/>
</dbReference>
<dbReference type="InterPro" id="IPR002320">
    <property type="entry name" value="Thr-tRNA-ligase_IIa"/>
</dbReference>
<evidence type="ECO:0000256" key="9">
    <source>
        <dbReference type="ARBA" id="ARBA00023146"/>
    </source>
</evidence>
<dbReference type="FunFam" id="3.30.930.10:FF:000002">
    <property type="entry name" value="Threonine--tRNA ligase"/>
    <property type="match status" value="1"/>
</dbReference>
<dbReference type="Pfam" id="PF00587">
    <property type="entry name" value="tRNA-synt_2b"/>
    <property type="match status" value="1"/>
</dbReference>
<evidence type="ECO:0000256" key="8">
    <source>
        <dbReference type="ARBA" id="ARBA00022917"/>
    </source>
</evidence>
<protein>
    <recommendedName>
        <fullName evidence="2">threonine--tRNA ligase</fullName>
        <ecNumber evidence="2">6.1.1.3</ecNumber>
    </recommendedName>
    <alternativeName>
        <fullName evidence="10">Threonyl-tRNA synthetase</fullName>
    </alternativeName>
</protein>
<dbReference type="Gene3D" id="3.40.50.800">
    <property type="entry name" value="Anticodon-binding domain"/>
    <property type="match status" value="1"/>
</dbReference>
<accession>A0A498JUM4</accession>
<evidence type="ECO:0000256" key="11">
    <source>
        <dbReference type="ARBA" id="ARBA00049515"/>
    </source>
</evidence>
<dbReference type="AlphaFoldDB" id="A0A498JUM4"/>
<comment type="caution">
    <text evidence="13">The sequence shown here is derived from an EMBL/GenBank/DDBJ whole genome shotgun (WGS) entry which is preliminary data.</text>
</comment>
<dbReference type="InterPro" id="IPR006195">
    <property type="entry name" value="aa-tRNA-synth_II"/>
</dbReference>
<evidence type="ECO:0000313" key="13">
    <source>
        <dbReference type="EMBL" id="RXH98766.1"/>
    </source>
</evidence>
<dbReference type="STRING" id="3750.A0A498JUM4"/>
<dbReference type="SUPFAM" id="SSF55186">
    <property type="entry name" value="ThrRS/AlaRS common domain"/>
    <property type="match status" value="1"/>
</dbReference>
<dbReference type="InterPro" id="IPR045864">
    <property type="entry name" value="aa-tRNA-synth_II/BPL/LPL"/>
</dbReference>
<dbReference type="InterPro" id="IPR033728">
    <property type="entry name" value="ThrRS_core"/>
</dbReference>
<comment type="similarity">
    <text evidence="1">Belongs to the class-II aminoacyl-tRNA synthetase family.</text>
</comment>
<gene>
    <name evidence="13" type="ORF">DVH24_011091</name>
</gene>
<evidence type="ECO:0000313" key="14">
    <source>
        <dbReference type="Proteomes" id="UP000290289"/>
    </source>
</evidence>
<dbReference type="CDD" id="cd00771">
    <property type="entry name" value="ThrRS_core"/>
    <property type="match status" value="1"/>
</dbReference>
<evidence type="ECO:0000256" key="7">
    <source>
        <dbReference type="ARBA" id="ARBA00022840"/>
    </source>
</evidence>
<evidence type="ECO:0000256" key="4">
    <source>
        <dbReference type="ARBA" id="ARBA00022723"/>
    </source>
</evidence>
<evidence type="ECO:0000256" key="5">
    <source>
        <dbReference type="ARBA" id="ARBA00022741"/>
    </source>
</evidence>
<keyword evidence="9" id="KW-0030">Aminoacyl-tRNA synthetase</keyword>
<dbReference type="InterPro" id="IPR018163">
    <property type="entry name" value="Thr/Ala-tRNA-synth_IIc_edit"/>
</dbReference>
<name>A0A498JUM4_MALDO</name>
<evidence type="ECO:0000256" key="2">
    <source>
        <dbReference type="ARBA" id="ARBA00013163"/>
    </source>
</evidence>
<dbReference type="EMBL" id="RDQH01000331">
    <property type="protein sequence ID" value="RXH98766.1"/>
    <property type="molecule type" value="Genomic_DNA"/>
</dbReference>
<dbReference type="GO" id="GO:0009570">
    <property type="term" value="C:chloroplast stroma"/>
    <property type="evidence" value="ECO:0007669"/>
    <property type="project" value="TreeGrafter"/>
</dbReference>
<dbReference type="PANTHER" id="PTHR11451:SF44">
    <property type="entry name" value="THREONINE--TRNA LIGASE, CHLOROPLASTIC_MITOCHONDRIAL 2"/>
    <property type="match status" value="1"/>
</dbReference>
<dbReference type="PRINTS" id="PR01047">
    <property type="entry name" value="TRNASYNTHTHR"/>
</dbReference>